<evidence type="ECO:0000256" key="1">
    <source>
        <dbReference type="SAM" id="MobiDB-lite"/>
    </source>
</evidence>
<keyword evidence="2" id="KW-1133">Transmembrane helix</keyword>
<keyword evidence="5" id="KW-1185">Reference proteome</keyword>
<dbReference type="EMBL" id="JAAGWH010000007">
    <property type="protein sequence ID" value="NEK93061.1"/>
    <property type="molecule type" value="Genomic_DNA"/>
</dbReference>
<feature type="region of interest" description="Disordered" evidence="1">
    <location>
        <begin position="73"/>
        <end position="92"/>
    </location>
</feature>
<keyword evidence="2" id="KW-0812">Transmembrane</keyword>
<gene>
    <name evidence="4" type="ORF">G3R41_02570</name>
    <name evidence="3" type="ORF">GCU67_02570</name>
</gene>
<evidence type="ECO:0000313" key="4">
    <source>
        <dbReference type="EMBL" id="NEN49828.1"/>
    </source>
</evidence>
<keyword evidence="2" id="KW-0472">Membrane</keyword>
<dbReference type="AlphaFoldDB" id="A0A6P0EMV2"/>
<name>A0A6P0EMV2_9ACTN</name>
<feature type="transmembrane region" description="Helical" evidence="2">
    <location>
        <begin position="42"/>
        <end position="62"/>
    </location>
</feature>
<evidence type="ECO:0000313" key="6">
    <source>
        <dbReference type="Proteomes" id="UP000471152"/>
    </source>
</evidence>
<dbReference type="Proteomes" id="UP000468828">
    <property type="component" value="Unassembled WGS sequence"/>
</dbReference>
<protein>
    <submittedName>
        <fullName evidence="3">Uncharacterized protein</fullName>
    </submittedName>
</protein>
<dbReference type="RefSeq" id="WP_163609517.1">
    <property type="nucleotide sequence ID" value="NZ_JAAGWB010000007.1"/>
</dbReference>
<dbReference type="Proteomes" id="UP000471152">
    <property type="component" value="Unassembled WGS sequence"/>
</dbReference>
<reference evidence="4 6" key="2">
    <citation type="submission" date="2020-02" db="EMBL/GenBank/DDBJ databases">
        <title>The WGS of Modestobacter muralis DSM 100205.</title>
        <authorList>
            <person name="Jiang Z."/>
        </authorList>
    </citation>
    <scope>NUCLEOTIDE SEQUENCE [LARGE SCALE GENOMIC DNA]</scope>
    <source>
        <strain evidence="4 6">DSM 100205</strain>
    </source>
</reference>
<reference evidence="3 5" key="1">
    <citation type="submission" date="2020-01" db="EMBL/GenBank/DDBJ databases">
        <title>the WGS Modestobacter muralis CPCC 204518.</title>
        <authorList>
            <person name="Jiang Z."/>
        </authorList>
    </citation>
    <scope>NUCLEOTIDE SEQUENCE [LARGE SCALE GENOMIC DNA]</scope>
    <source>
        <strain evidence="3 5">DSM 100205</strain>
    </source>
</reference>
<comment type="caution">
    <text evidence="3">The sequence shown here is derived from an EMBL/GenBank/DDBJ whole genome shotgun (WGS) entry which is preliminary data.</text>
</comment>
<sequence length="340" mass="35582">MTDVRQDVRARLTRLAGHALPPADGSTLDRVLDMNRSRRLRAVRWVAAVVAVLVLGTAATLARPDAAPAVQAAPVTRAGSPPPAAYDQPPRGSLAGDAALLAELAALPWSPPPSGSGYARPFDPATRRVVYAADVPGGHRWAVVMASNGPQWVLNWFAGPSGAAPAELTEAFGPVQVSADEPVALMDVSADTGPLVVLTDPGVAAEYSATLDRAPDGTLVRTAVTLPEVDGVPLGLVRAPVAYGPDTSPELYVRRDGVRTPVESFLMTGTPPWTRTQYPTRPPDPAEVAECLVANGFTVEAAPPSAGVYFEDPRTGDLSSTEQADRERASEDCFIGAAQE</sequence>
<feature type="region of interest" description="Disordered" evidence="1">
    <location>
        <begin position="304"/>
        <end position="340"/>
    </location>
</feature>
<accession>A0A6P0EMV2</accession>
<proteinExistence type="predicted"/>
<evidence type="ECO:0000313" key="5">
    <source>
        <dbReference type="Proteomes" id="UP000468828"/>
    </source>
</evidence>
<evidence type="ECO:0000256" key="2">
    <source>
        <dbReference type="SAM" id="Phobius"/>
    </source>
</evidence>
<evidence type="ECO:0000313" key="3">
    <source>
        <dbReference type="EMBL" id="NEK93061.1"/>
    </source>
</evidence>
<organism evidence="3 5">
    <name type="scientific">Modestobacter muralis</name>
    <dbReference type="NCBI Taxonomy" id="1608614"/>
    <lineage>
        <taxon>Bacteria</taxon>
        <taxon>Bacillati</taxon>
        <taxon>Actinomycetota</taxon>
        <taxon>Actinomycetes</taxon>
        <taxon>Geodermatophilales</taxon>
        <taxon>Geodermatophilaceae</taxon>
        <taxon>Modestobacter</taxon>
    </lineage>
</organism>
<dbReference type="EMBL" id="JAAGWB010000007">
    <property type="protein sequence ID" value="NEN49828.1"/>
    <property type="molecule type" value="Genomic_DNA"/>
</dbReference>